<dbReference type="EMBL" id="JALAAR010000018">
    <property type="protein sequence ID" value="MEH8018987.1"/>
    <property type="molecule type" value="Genomic_DNA"/>
</dbReference>
<evidence type="ECO:0000256" key="2">
    <source>
        <dbReference type="ARBA" id="ARBA00007430"/>
    </source>
</evidence>
<feature type="transmembrane region" description="Helical" evidence="7">
    <location>
        <begin position="287"/>
        <end position="309"/>
    </location>
</feature>
<accession>A0ABU8CAQ1</accession>
<evidence type="ECO:0000256" key="4">
    <source>
        <dbReference type="ARBA" id="ARBA00022692"/>
    </source>
</evidence>
<feature type="transmembrane region" description="Helical" evidence="7">
    <location>
        <begin position="414"/>
        <end position="435"/>
    </location>
</feature>
<evidence type="ECO:0000256" key="7">
    <source>
        <dbReference type="SAM" id="Phobius"/>
    </source>
</evidence>
<gene>
    <name evidence="8" type="ORF">MN202_17220</name>
</gene>
<feature type="transmembrane region" description="Helical" evidence="7">
    <location>
        <begin position="177"/>
        <end position="195"/>
    </location>
</feature>
<keyword evidence="6 7" id="KW-0472">Membrane</keyword>
<feature type="transmembrane region" description="Helical" evidence="7">
    <location>
        <begin position="321"/>
        <end position="341"/>
    </location>
</feature>
<feature type="transmembrane region" description="Helical" evidence="7">
    <location>
        <begin position="447"/>
        <end position="472"/>
    </location>
</feature>
<dbReference type="Pfam" id="PF13440">
    <property type="entry name" value="Polysacc_synt_3"/>
    <property type="match status" value="1"/>
</dbReference>
<dbReference type="RefSeq" id="WP_335737385.1">
    <property type="nucleotide sequence ID" value="NZ_JALAAR010000018.1"/>
</dbReference>
<organism evidence="8 9">
    <name type="scientific">Rheinheimera muenzenbergensis</name>
    <dbReference type="NCBI Taxonomy" id="1193628"/>
    <lineage>
        <taxon>Bacteria</taxon>
        <taxon>Pseudomonadati</taxon>
        <taxon>Pseudomonadota</taxon>
        <taxon>Gammaproteobacteria</taxon>
        <taxon>Chromatiales</taxon>
        <taxon>Chromatiaceae</taxon>
        <taxon>Rheinheimera</taxon>
    </lineage>
</organism>
<evidence type="ECO:0000256" key="3">
    <source>
        <dbReference type="ARBA" id="ARBA00022475"/>
    </source>
</evidence>
<comment type="caution">
    <text evidence="8">The sequence shown here is derived from an EMBL/GenBank/DDBJ whole genome shotgun (WGS) entry which is preliminary data.</text>
</comment>
<dbReference type="CDD" id="cd13127">
    <property type="entry name" value="MATE_tuaB_like"/>
    <property type="match status" value="1"/>
</dbReference>
<feature type="transmembrane region" description="Helical" evidence="7">
    <location>
        <begin position="48"/>
        <end position="69"/>
    </location>
</feature>
<keyword evidence="5 7" id="KW-1133">Transmembrane helix</keyword>
<evidence type="ECO:0000313" key="9">
    <source>
        <dbReference type="Proteomes" id="UP001375382"/>
    </source>
</evidence>
<name>A0ABU8CAQ1_9GAMM</name>
<feature type="transmembrane region" description="Helical" evidence="7">
    <location>
        <begin position="20"/>
        <end position="42"/>
    </location>
</feature>
<dbReference type="InterPro" id="IPR050833">
    <property type="entry name" value="Poly_Biosynth_Transport"/>
</dbReference>
<keyword evidence="9" id="KW-1185">Reference proteome</keyword>
<feature type="transmembrane region" description="Helical" evidence="7">
    <location>
        <begin position="387"/>
        <end position="407"/>
    </location>
</feature>
<evidence type="ECO:0000313" key="8">
    <source>
        <dbReference type="EMBL" id="MEH8018987.1"/>
    </source>
</evidence>
<feature type="transmembrane region" description="Helical" evidence="7">
    <location>
        <begin position="90"/>
        <end position="112"/>
    </location>
</feature>
<comment type="similarity">
    <text evidence="2">Belongs to the polysaccharide synthase family.</text>
</comment>
<dbReference type="Proteomes" id="UP001375382">
    <property type="component" value="Unassembled WGS sequence"/>
</dbReference>
<evidence type="ECO:0000256" key="1">
    <source>
        <dbReference type="ARBA" id="ARBA00004651"/>
    </source>
</evidence>
<sequence length="501" mass="55451">MSNATPGLGKKIAIGAAWSVLTRLSIKGLGFISTIILARLLFPADFGIMAACMAMVAFFEIFTSFSFDINIIQKDNVTDDTLNSAWTCKLLSGLLLAILLFIASPWISAFFNDPRLTLVVQAVAFIPLIKSAENIGFVLYRKNLDLKKEFNLEVIAKLLSFTVTLAAAFYWQNYWALVIGMFSNAIARVLLSYAMHSYRPAFGLSQAAELFRFSKWLLLNNLLIFLNHKVTDLIIGNRANTTELGYYSVSYEISNLPTTELVFPLSRAIFPGYSLVKSDINALRDMFLKITAVVLFFAAPICFGFYAVAHEAVALFLGDKWLNIVPMVSILAFYGLSRCAVQNMGNVFVALGKPHISTYISLSRLIVIVPLLLYAVSHYGALGAAGTVLAVSLITLPISFWTCSLLLKFTLRQVVMLFAFPIIAAVIMTLAIKLLGYVLQQQQVHSVAVLLLAKVATGVFCYVAMAALYLGYITKNEFWLQLLHTLKARIIARRSPKDFQG</sequence>
<feature type="transmembrane region" description="Helical" evidence="7">
    <location>
        <begin position="362"/>
        <end position="381"/>
    </location>
</feature>
<protein>
    <submittedName>
        <fullName evidence="8">Lipopolysaccharide biosynthesis protein</fullName>
    </submittedName>
</protein>
<feature type="transmembrane region" description="Helical" evidence="7">
    <location>
        <begin position="118"/>
        <end position="140"/>
    </location>
</feature>
<dbReference type="PANTHER" id="PTHR30250">
    <property type="entry name" value="PST FAMILY PREDICTED COLANIC ACID TRANSPORTER"/>
    <property type="match status" value="1"/>
</dbReference>
<evidence type="ECO:0000256" key="5">
    <source>
        <dbReference type="ARBA" id="ARBA00022989"/>
    </source>
</evidence>
<keyword evidence="3" id="KW-1003">Cell membrane</keyword>
<comment type="subcellular location">
    <subcellularLocation>
        <location evidence="1">Cell membrane</location>
        <topology evidence="1">Multi-pass membrane protein</topology>
    </subcellularLocation>
</comment>
<dbReference type="PANTHER" id="PTHR30250:SF10">
    <property type="entry name" value="LIPOPOLYSACCHARIDE BIOSYNTHESIS PROTEIN WZXC"/>
    <property type="match status" value="1"/>
</dbReference>
<reference evidence="8 9" key="1">
    <citation type="journal article" date="2023" name="Ecotoxicol. Environ. Saf.">
        <title>Mercury remediation potential of mercury-resistant strain Rheinheimera metallidurans sp. nov. isolated from a municipal waste dumping site.</title>
        <authorList>
            <person name="Yadav V."/>
            <person name="Manjhi A."/>
            <person name="Vadakedath N."/>
        </authorList>
    </citation>
    <scope>NUCLEOTIDE SEQUENCE [LARGE SCALE GENOMIC DNA]</scope>
    <source>
        <strain evidence="8 9">E-49</strain>
    </source>
</reference>
<feature type="transmembrane region" description="Helical" evidence="7">
    <location>
        <begin position="152"/>
        <end position="171"/>
    </location>
</feature>
<proteinExistence type="inferred from homology"/>
<evidence type="ECO:0000256" key="6">
    <source>
        <dbReference type="ARBA" id="ARBA00023136"/>
    </source>
</evidence>
<keyword evidence="4 7" id="KW-0812">Transmembrane</keyword>